<organism evidence="2 3">
    <name type="scientific">Deinococcus hohokamensis</name>
    <dbReference type="NCBI Taxonomy" id="309883"/>
    <lineage>
        <taxon>Bacteria</taxon>
        <taxon>Thermotogati</taxon>
        <taxon>Deinococcota</taxon>
        <taxon>Deinococci</taxon>
        <taxon>Deinococcales</taxon>
        <taxon>Deinococcaceae</taxon>
        <taxon>Deinococcus</taxon>
    </lineage>
</organism>
<feature type="region of interest" description="Disordered" evidence="1">
    <location>
        <begin position="79"/>
        <end position="100"/>
    </location>
</feature>
<protein>
    <submittedName>
        <fullName evidence="2">Uncharacterized protein</fullName>
    </submittedName>
</protein>
<accession>A0ABV9IE93</accession>
<evidence type="ECO:0000313" key="2">
    <source>
        <dbReference type="EMBL" id="MFC4640208.1"/>
    </source>
</evidence>
<proteinExistence type="predicted"/>
<evidence type="ECO:0000256" key="1">
    <source>
        <dbReference type="SAM" id="MobiDB-lite"/>
    </source>
</evidence>
<comment type="caution">
    <text evidence="2">The sequence shown here is derived from an EMBL/GenBank/DDBJ whole genome shotgun (WGS) entry which is preliminary data.</text>
</comment>
<gene>
    <name evidence="2" type="ORF">ACFO0D_17910</name>
</gene>
<keyword evidence="3" id="KW-1185">Reference proteome</keyword>
<dbReference type="EMBL" id="JBHSEI010000015">
    <property type="protein sequence ID" value="MFC4640208.1"/>
    <property type="molecule type" value="Genomic_DNA"/>
</dbReference>
<name>A0ABV9IE93_9DEIO</name>
<dbReference type="Proteomes" id="UP001595952">
    <property type="component" value="Unassembled WGS sequence"/>
</dbReference>
<sequence>MIPKATRTAGSGTLDAGLHPFDVLCAQARCLAQALGTAVMAHPASGLNDLLRAVVDAAPELELLPLPLLAQELQAALRSTGPRRSGIPGRQQEGAPLRQPRIRRLAPQACGVAWGLR</sequence>
<evidence type="ECO:0000313" key="3">
    <source>
        <dbReference type="Proteomes" id="UP001595952"/>
    </source>
</evidence>
<dbReference type="RefSeq" id="WP_380063193.1">
    <property type="nucleotide sequence ID" value="NZ_JBHSEI010000015.1"/>
</dbReference>
<reference evidence="3" key="1">
    <citation type="journal article" date="2019" name="Int. J. Syst. Evol. Microbiol.">
        <title>The Global Catalogue of Microorganisms (GCM) 10K type strain sequencing project: providing services to taxonomists for standard genome sequencing and annotation.</title>
        <authorList>
            <consortium name="The Broad Institute Genomics Platform"/>
            <consortium name="The Broad Institute Genome Sequencing Center for Infectious Disease"/>
            <person name="Wu L."/>
            <person name="Ma J."/>
        </authorList>
    </citation>
    <scope>NUCLEOTIDE SEQUENCE [LARGE SCALE GENOMIC DNA]</scope>
    <source>
        <strain evidence="3">CCUG 55995</strain>
    </source>
</reference>